<keyword evidence="9" id="KW-1185">Reference proteome</keyword>
<evidence type="ECO:0000256" key="4">
    <source>
        <dbReference type="ARBA" id="ARBA00023136"/>
    </source>
</evidence>
<feature type="region of interest" description="Disordered" evidence="5">
    <location>
        <begin position="18"/>
        <end position="41"/>
    </location>
</feature>
<feature type="compositionally biased region" description="Polar residues" evidence="5">
    <location>
        <begin position="24"/>
        <end position="34"/>
    </location>
</feature>
<dbReference type="InterPro" id="IPR044839">
    <property type="entry name" value="NDR1-like"/>
</dbReference>
<dbReference type="Pfam" id="PF03168">
    <property type="entry name" value="LEA_2"/>
    <property type="match status" value="1"/>
</dbReference>
<evidence type="ECO:0000256" key="1">
    <source>
        <dbReference type="ARBA" id="ARBA00004167"/>
    </source>
</evidence>
<accession>A0AAW2CFA9</accession>
<organism evidence="8 9">
    <name type="scientific">Lithocarpus litseifolius</name>
    <dbReference type="NCBI Taxonomy" id="425828"/>
    <lineage>
        <taxon>Eukaryota</taxon>
        <taxon>Viridiplantae</taxon>
        <taxon>Streptophyta</taxon>
        <taxon>Embryophyta</taxon>
        <taxon>Tracheophyta</taxon>
        <taxon>Spermatophyta</taxon>
        <taxon>Magnoliopsida</taxon>
        <taxon>eudicotyledons</taxon>
        <taxon>Gunneridae</taxon>
        <taxon>Pentapetalae</taxon>
        <taxon>rosids</taxon>
        <taxon>fabids</taxon>
        <taxon>Fagales</taxon>
        <taxon>Fagaceae</taxon>
        <taxon>Lithocarpus</taxon>
    </lineage>
</organism>
<keyword evidence="3 6" id="KW-1133">Transmembrane helix</keyword>
<evidence type="ECO:0000313" key="8">
    <source>
        <dbReference type="EMBL" id="KAK9996743.1"/>
    </source>
</evidence>
<dbReference type="Proteomes" id="UP001459277">
    <property type="component" value="Unassembled WGS sequence"/>
</dbReference>
<feature type="compositionally biased region" description="Acidic residues" evidence="5">
    <location>
        <begin position="315"/>
        <end position="327"/>
    </location>
</feature>
<feature type="domain" description="Late embryogenesis abundant protein LEA-2 subgroup" evidence="7">
    <location>
        <begin position="128"/>
        <end position="225"/>
    </location>
</feature>
<comment type="subcellular location">
    <subcellularLocation>
        <location evidence="1">Membrane</location>
        <topology evidence="1">Single-pass membrane protein</topology>
    </subcellularLocation>
</comment>
<dbReference type="AlphaFoldDB" id="A0AAW2CFA9"/>
<keyword evidence="4 6" id="KW-0472">Membrane</keyword>
<evidence type="ECO:0000256" key="6">
    <source>
        <dbReference type="SAM" id="Phobius"/>
    </source>
</evidence>
<comment type="caution">
    <text evidence="8">The sequence shown here is derived from an EMBL/GenBank/DDBJ whole genome shotgun (WGS) entry which is preliminary data.</text>
</comment>
<dbReference type="InterPro" id="IPR004864">
    <property type="entry name" value="LEA_2"/>
</dbReference>
<dbReference type="PANTHER" id="PTHR31234:SF72">
    <property type="entry name" value="NDR1_HIN1-LIKE PROTEIN 6"/>
    <property type="match status" value="1"/>
</dbReference>
<dbReference type="PANTHER" id="PTHR31234">
    <property type="entry name" value="LATE EMBRYOGENESIS ABUNDANT (LEA) HYDROXYPROLINE-RICH GLYCOPROTEIN FAMILY"/>
    <property type="match status" value="1"/>
</dbReference>
<protein>
    <recommendedName>
        <fullName evidence="7">Late embryogenesis abundant protein LEA-2 subgroup domain-containing protein</fullName>
    </recommendedName>
</protein>
<proteinExistence type="predicted"/>
<keyword evidence="2 6" id="KW-0812">Transmembrane</keyword>
<dbReference type="EMBL" id="JAZDWU010000007">
    <property type="protein sequence ID" value="KAK9996743.1"/>
    <property type="molecule type" value="Genomic_DNA"/>
</dbReference>
<evidence type="ECO:0000313" key="9">
    <source>
        <dbReference type="Proteomes" id="UP001459277"/>
    </source>
</evidence>
<name>A0AAW2CFA9_9ROSI</name>
<feature type="region of interest" description="Disordered" evidence="5">
    <location>
        <begin position="305"/>
        <end position="327"/>
    </location>
</feature>
<evidence type="ECO:0000256" key="3">
    <source>
        <dbReference type="ARBA" id="ARBA00022989"/>
    </source>
</evidence>
<evidence type="ECO:0000256" key="5">
    <source>
        <dbReference type="SAM" id="MobiDB-lite"/>
    </source>
</evidence>
<dbReference type="GO" id="GO:0098542">
    <property type="term" value="P:defense response to other organism"/>
    <property type="evidence" value="ECO:0007669"/>
    <property type="project" value="InterPro"/>
</dbReference>
<evidence type="ECO:0000259" key="7">
    <source>
        <dbReference type="Pfam" id="PF03168"/>
    </source>
</evidence>
<feature type="transmembrane region" description="Helical" evidence="6">
    <location>
        <begin position="69"/>
        <end position="95"/>
    </location>
</feature>
<reference evidence="8 9" key="1">
    <citation type="submission" date="2024-01" db="EMBL/GenBank/DDBJ databases">
        <title>A telomere-to-telomere, gap-free genome of sweet tea (Lithocarpus litseifolius).</title>
        <authorList>
            <person name="Zhou J."/>
        </authorList>
    </citation>
    <scope>NUCLEOTIDE SEQUENCE [LARGE SCALE GENOMIC DNA]</scope>
    <source>
        <strain evidence="8">Zhou-2022a</strain>
        <tissue evidence="8">Leaf</tissue>
    </source>
</reference>
<evidence type="ECO:0000256" key="2">
    <source>
        <dbReference type="ARBA" id="ARBA00022692"/>
    </source>
</evidence>
<gene>
    <name evidence="8" type="ORF">SO802_021429</name>
</gene>
<sequence>MSIPMANHQRIHPAVDVEAPPTTPLVSRGSSLSEKGTPARPRAPIQMRTIPIPLSHAKPPKNRTGCCKCICWTISLLVLLLVIVGATAVILYFVFQPKLPTYSIDNLNISRLGLNIDMSLYAEFDVKITAYNPNKKIGIYYERGSQLSVWYTNTNLCDGSLPKFYQGHQNKTLLHVPLTGQTQYGSTLMTALQQQQQTGQIPLDLKVDAPVSIKLGKLKLKRVRVLAECLLVVDSLSANNAISIKASNCRTIATLFQDNIQYVHIAKVLQYRSRLIEKILKCSRIVDEAEAEAIVDAPTTKFKPDPPLVFNPATENDDEDVEDEPDDDISFSSVLFRSIRPIIR</sequence>
<dbReference type="GO" id="GO:0005886">
    <property type="term" value="C:plasma membrane"/>
    <property type="evidence" value="ECO:0007669"/>
    <property type="project" value="TreeGrafter"/>
</dbReference>